<gene>
    <name evidence="1" type="ORF">UFOPK1835_01359</name>
</gene>
<dbReference type="InterPro" id="IPR059226">
    <property type="entry name" value="Choice_anch_Q_dom"/>
</dbReference>
<dbReference type="InterPro" id="IPR011050">
    <property type="entry name" value="Pectin_lyase_fold/virulence"/>
</dbReference>
<evidence type="ECO:0000313" key="1">
    <source>
        <dbReference type="EMBL" id="CAB4615323.1"/>
    </source>
</evidence>
<dbReference type="AlphaFoldDB" id="A0A6J6HRX4"/>
<reference evidence="1" key="1">
    <citation type="submission" date="2020-05" db="EMBL/GenBank/DDBJ databases">
        <authorList>
            <person name="Chiriac C."/>
            <person name="Salcher M."/>
            <person name="Ghai R."/>
            <person name="Kavagutti S V."/>
        </authorList>
    </citation>
    <scope>NUCLEOTIDE SEQUENCE</scope>
</reference>
<dbReference type="EMBL" id="CAEZUP010000060">
    <property type="protein sequence ID" value="CAB4615323.1"/>
    <property type="molecule type" value="Genomic_DNA"/>
</dbReference>
<proteinExistence type="predicted"/>
<dbReference type="SMART" id="SM00710">
    <property type="entry name" value="PbH1"/>
    <property type="match status" value="6"/>
</dbReference>
<sequence length="617" mass="61358">MAAMSRNKATIIGRVAAGSSLLVGGIGATIVLAPQGSALPPVPTTLTVTNLDDAGIGSLRDAIDTTNSNPGSDTIIFAPGLVGTITLTSAPLVIVDDLNIIGPGVDLLTVSGGGTLPNFLALGYDAIDPENVVISGLTIANGKSIDPLIPFLMGSVLAGGITAANMSLTLTNVVVRDNFSDLTPTEAGGLGGAGVIHIGSGDLDIVDSSIRDNRSSSPTPSGGVVNFGGNISVTNSSITGNISSAGGGLICAAGDLSSSGTILSFDGIVAISDSVISGNVAESGWGGALIYGGEVTVSGSIFDANVVGAGSQYVAGAGGLELAGSRSITISDTRVSGNSAPTVGGLSVTNISAALDAPADFVAVLDRLTITDNIGGPLGGIPDNGSGLLGTVGGLSIRSSAVLGSSTISGNSGVGVDVSGFYSAFNAVDSTPSVASSTPTSSGAFRSLLRSTRKNVASNAPLAPATVSIDHTTIADNTGDGLSSLRMNHAEDFVNSPTPTEPAIAIGHSLLAGNAGQDLATPATVRWSLLQKWPSVAVAESDNNLVGYDPELQPLQIISPTIAVRPILFGSVAWNAGNPDFTPPPETDQRGLPRIVNIIDIGAYEVQEKLVTPAFTG</sequence>
<accession>A0A6J6HRX4</accession>
<dbReference type="InterPro" id="IPR006626">
    <property type="entry name" value="PbH1"/>
</dbReference>
<name>A0A6J6HRX4_9ZZZZ</name>
<dbReference type="SUPFAM" id="SSF51126">
    <property type="entry name" value="Pectin lyase-like"/>
    <property type="match status" value="2"/>
</dbReference>
<organism evidence="1">
    <name type="scientific">freshwater metagenome</name>
    <dbReference type="NCBI Taxonomy" id="449393"/>
    <lineage>
        <taxon>unclassified sequences</taxon>
        <taxon>metagenomes</taxon>
        <taxon>ecological metagenomes</taxon>
    </lineage>
</organism>
<dbReference type="NCBIfam" id="NF041518">
    <property type="entry name" value="choice_anch_Q"/>
    <property type="match status" value="1"/>
</dbReference>
<protein>
    <submittedName>
        <fullName evidence="1">Unannotated protein</fullName>
    </submittedName>
</protein>